<dbReference type="RefSeq" id="WP_271089350.1">
    <property type="nucleotide sequence ID" value="NZ_JAPJZH010000005.1"/>
</dbReference>
<protein>
    <recommendedName>
        <fullName evidence="1">Probable queuosine precursor transporter</fullName>
        <shortName evidence="1">Q precursor transporter</shortName>
    </recommendedName>
</protein>
<keyword evidence="1" id="KW-1003">Cell membrane</keyword>
<accession>A0ABT4VNR4</accession>
<sequence>MLVQSARTAFGAISRIYPYMLAMTLVVIASNYLVQFPVMYTLGPFILEDLLTWGAFTYPIAFLVTDLSNRHFGPAKARLVVTAGFVLAVGISVYVATPRIAIASGTAFLVAQLLDVSIFDRLRHSHWWHAPLLSSVLGSILDTVLFFSLAFAASFAVLGANDAFAIEAAPLVGFFSVEVPRWMSWALGDLSVKLLVSLMMLAPYRVLLSLFRLHRPAGQNG</sequence>
<proteinExistence type="inferred from homology"/>
<keyword evidence="1" id="KW-1133">Transmembrane helix</keyword>
<dbReference type="Proteomes" id="UP001148313">
    <property type="component" value="Unassembled WGS sequence"/>
</dbReference>
<reference evidence="2" key="1">
    <citation type="submission" date="2022-11" db="EMBL/GenBank/DDBJ databases">
        <title>Hoeflea poritis sp. nov., isolated from scleractinian coral Porites lutea.</title>
        <authorList>
            <person name="Zhang G."/>
            <person name="Wei Q."/>
            <person name="Cai L."/>
        </authorList>
    </citation>
    <scope>NUCLEOTIDE SEQUENCE</scope>
    <source>
        <strain evidence="2">E7-10</strain>
    </source>
</reference>
<organism evidence="2 3">
    <name type="scientific">Hoeflea poritis</name>
    <dbReference type="NCBI Taxonomy" id="2993659"/>
    <lineage>
        <taxon>Bacteria</taxon>
        <taxon>Pseudomonadati</taxon>
        <taxon>Pseudomonadota</taxon>
        <taxon>Alphaproteobacteria</taxon>
        <taxon>Hyphomicrobiales</taxon>
        <taxon>Rhizobiaceae</taxon>
        <taxon>Hoeflea</taxon>
    </lineage>
</organism>
<feature type="transmembrane region" description="Helical" evidence="1">
    <location>
        <begin position="132"/>
        <end position="158"/>
    </location>
</feature>
<keyword evidence="3" id="KW-1185">Reference proteome</keyword>
<feature type="transmembrane region" description="Helical" evidence="1">
    <location>
        <begin position="50"/>
        <end position="67"/>
    </location>
</feature>
<comment type="function">
    <text evidence="1">Involved in the import of queuosine (Q) precursors, required for Q precursor salvage.</text>
</comment>
<keyword evidence="1" id="KW-0472">Membrane</keyword>
<evidence type="ECO:0000313" key="3">
    <source>
        <dbReference type="Proteomes" id="UP001148313"/>
    </source>
</evidence>
<dbReference type="PANTHER" id="PTHR34300">
    <property type="entry name" value="QUEUOSINE PRECURSOR TRANSPORTER-RELATED"/>
    <property type="match status" value="1"/>
</dbReference>
<feature type="transmembrane region" description="Helical" evidence="1">
    <location>
        <begin position="79"/>
        <end position="96"/>
    </location>
</feature>
<evidence type="ECO:0000256" key="1">
    <source>
        <dbReference type="HAMAP-Rule" id="MF_02088"/>
    </source>
</evidence>
<keyword evidence="1" id="KW-0812">Transmembrane</keyword>
<dbReference type="InterPro" id="IPR003744">
    <property type="entry name" value="YhhQ"/>
</dbReference>
<dbReference type="NCBIfam" id="TIGR00697">
    <property type="entry name" value="queuosine precursor transporter"/>
    <property type="match status" value="1"/>
</dbReference>
<comment type="caution">
    <text evidence="2">The sequence shown here is derived from an EMBL/GenBank/DDBJ whole genome shotgun (WGS) entry which is preliminary data.</text>
</comment>
<comment type="similarity">
    <text evidence="1">Belongs to the vitamin uptake transporter (VUT/ECF) (TC 2.A.88) family. Q precursor transporter subfamily.</text>
</comment>
<name>A0ABT4VNR4_9HYPH</name>
<evidence type="ECO:0000313" key="2">
    <source>
        <dbReference type="EMBL" id="MDA4845678.1"/>
    </source>
</evidence>
<feature type="transmembrane region" description="Helical" evidence="1">
    <location>
        <begin position="16"/>
        <end position="38"/>
    </location>
</feature>
<dbReference type="Pfam" id="PF02592">
    <property type="entry name" value="Vut_1"/>
    <property type="match status" value="1"/>
</dbReference>
<dbReference type="EMBL" id="JAPJZH010000005">
    <property type="protein sequence ID" value="MDA4845678.1"/>
    <property type="molecule type" value="Genomic_DNA"/>
</dbReference>
<dbReference type="PANTHER" id="PTHR34300:SF1">
    <property type="entry name" value="QUEUOSINE PRECURSOR TRANSPORTER"/>
    <property type="match status" value="1"/>
</dbReference>
<keyword evidence="1" id="KW-0997">Cell inner membrane</keyword>
<keyword evidence="1" id="KW-0813">Transport</keyword>
<gene>
    <name evidence="2" type="ORF">OOZ53_09985</name>
</gene>
<comment type="subcellular location">
    <subcellularLocation>
        <location evidence="1">Cell inner membrane</location>
        <topology evidence="1">Multi-pass membrane protein</topology>
    </subcellularLocation>
</comment>
<dbReference type="HAMAP" id="MF_02088">
    <property type="entry name" value="Q_prec_transport"/>
    <property type="match status" value="1"/>
</dbReference>